<feature type="transmembrane region" description="Helical" evidence="7">
    <location>
        <begin position="81"/>
        <end position="102"/>
    </location>
</feature>
<dbReference type="AlphaFoldDB" id="A0A9D0YX18"/>
<dbReference type="GO" id="GO:0055085">
    <property type="term" value="P:transmembrane transport"/>
    <property type="evidence" value="ECO:0007669"/>
    <property type="project" value="InterPro"/>
</dbReference>
<proteinExistence type="inferred from homology"/>
<keyword evidence="3" id="KW-1003">Cell membrane</keyword>
<dbReference type="InterPro" id="IPR000515">
    <property type="entry name" value="MetI-like"/>
</dbReference>
<comment type="caution">
    <text evidence="9">The sequence shown here is derived from an EMBL/GenBank/DDBJ whole genome shotgun (WGS) entry which is preliminary data.</text>
</comment>
<evidence type="ECO:0000313" key="9">
    <source>
        <dbReference type="EMBL" id="HIQ63662.1"/>
    </source>
</evidence>
<dbReference type="SUPFAM" id="SSF161098">
    <property type="entry name" value="MetI-like"/>
    <property type="match status" value="1"/>
</dbReference>
<sequence>MKKLRPAGQTAGRYWFIYLMILPTAAYLAVFQVYPLIESVRLSFTNLSLLVPGSGKYVGLQNYIRLLVNDANFMPILRNTLWWVVCTTPLQMLLGMAAALLLHQRLRGRGLWRGLAMAPWVTPMVITGLMWKWIYDGSYGLLNYYLGTDFVWLGNDATLWPALFLVSMWKGFPYVMVMLLAGLQGIPADLYEASAIDGCGALKKFRHVTLPSLAPVLRVTTLLIFIQQWTRFELIWSLTQGGPGYRTSVLQTYVYTKSFRFYQMGEGSAVAVLSALMVLAVMALYLRLMMAPKEGV</sequence>
<accession>A0A9D0YX18</accession>
<comment type="similarity">
    <text evidence="7">Belongs to the binding-protein-dependent transport system permease family.</text>
</comment>
<dbReference type="PANTHER" id="PTHR43227">
    <property type="entry name" value="BLL4140 PROTEIN"/>
    <property type="match status" value="1"/>
</dbReference>
<evidence type="ECO:0000259" key="8">
    <source>
        <dbReference type="PROSITE" id="PS50928"/>
    </source>
</evidence>
<dbReference type="InterPro" id="IPR050809">
    <property type="entry name" value="UgpAE/MalFG_permease"/>
</dbReference>
<dbReference type="EMBL" id="DVFI01000121">
    <property type="protein sequence ID" value="HIQ63662.1"/>
    <property type="molecule type" value="Genomic_DNA"/>
</dbReference>
<keyword evidence="5 7" id="KW-1133">Transmembrane helix</keyword>
<feature type="transmembrane region" description="Helical" evidence="7">
    <location>
        <begin position="267"/>
        <end position="286"/>
    </location>
</feature>
<reference evidence="9" key="2">
    <citation type="journal article" date="2021" name="PeerJ">
        <title>Extensive microbial diversity within the chicken gut microbiome revealed by metagenomics and culture.</title>
        <authorList>
            <person name="Gilroy R."/>
            <person name="Ravi A."/>
            <person name="Getino M."/>
            <person name="Pursley I."/>
            <person name="Horton D.L."/>
            <person name="Alikhan N.F."/>
            <person name="Baker D."/>
            <person name="Gharbi K."/>
            <person name="Hall N."/>
            <person name="Watson M."/>
            <person name="Adriaenssens E.M."/>
            <person name="Foster-Nyarko E."/>
            <person name="Jarju S."/>
            <person name="Secka A."/>
            <person name="Antonio M."/>
            <person name="Oren A."/>
            <person name="Chaudhuri R.R."/>
            <person name="La Ragione R."/>
            <person name="Hildebrand F."/>
            <person name="Pallen M.J."/>
        </authorList>
    </citation>
    <scope>NUCLEOTIDE SEQUENCE</scope>
    <source>
        <strain evidence="9">ChiHile30-977</strain>
    </source>
</reference>
<evidence type="ECO:0000256" key="3">
    <source>
        <dbReference type="ARBA" id="ARBA00022475"/>
    </source>
</evidence>
<comment type="subcellular location">
    <subcellularLocation>
        <location evidence="1 7">Cell membrane</location>
        <topology evidence="1 7">Multi-pass membrane protein</topology>
    </subcellularLocation>
</comment>
<organism evidence="9 10">
    <name type="scientific">Candidatus Avichristensenella intestinipullorum</name>
    <dbReference type="NCBI Taxonomy" id="2840693"/>
    <lineage>
        <taxon>Bacteria</taxon>
        <taxon>Bacillati</taxon>
        <taxon>Bacillota</taxon>
        <taxon>Clostridia</taxon>
        <taxon>Candidatus Avichristensenella</taxon>
    </lineage>
</organism>
<dbReference type="PANTHER" id="PTHR43227:SF7">
    <property type="entry name" value="ARABINOOLIGOSACCHARIDES TRANSPORT SYSTEM PERMEASE PROTEIN ARAP"/>
    <property type="match status" value="1"/>
</dbReference>
<keyword evidence="4 7" id="KW-0812">Transmembrane</keyword>
<dbReference type="Pfam" id="PF00528">
    <property type="entry name" value="BPD_transp_1"/>
    <property type="match status" value="1"/>
</dbReference>
<feature type="transmembrane region" description="Helical" evidence="7">
    <location>
        <begin position="159"/>
        <end position="181"/>
    </location>
</feature>
<dbReference type="Proteomes" id="UP000886819">
    <property type="component" value="Unassembled WGS sequence"/>
</dbReference>
<evidence type="ECO:0000256" key="4">
    <source>
        <dbReference type="ARBA" id="ARBA00022692"/>
    </source>
</evidence>
<evidence type="ECO:0000256" key="1">
    <source>
        <dbReference type="ARBA" id="ARBA00004651"/>
    </source>
</evidence>
<dbReference type="GO" id="GO:0005886">
    <property type="term" value="C:plasma membrane"/>
    <property type="evidence" value="ECO:0007669"/>
    <property type="project" value="UniProtKB-SubCell"/>
</dbReference>
<keyword evidence="6 7" id="KW-0472">Membrane</keyword>
<evidence type="ECO:0000256" key="5">
    <source>
        <dbReference type="ARBA" id="ARBA00022989"/>
    </source>
</evidence>
<evidence type="ECO:0000256" key="7">
    <source>
        <dbReference type="RuleBase" id="RU363032"/>
    </source>
</evidence>
<evidence type="ECO:0000256" key="6">
    <source>
        <dbReference type="ARBA" id="ARBA00023136"/>
    </source>
</evidence>
<feature type="transmembrane region" description="Helical" evidence="7">
    <location>
        <begin position="114"/>
        <end position="134"/>
    </location>
</feature>
<reference evidence="9" key="1">
    <citation type="submission" date="2020-10" db="EMBL/GenBank/DDBJ databases">
        <authorList>
            <person name="Gilroy R."/>
        </authorList>
    </citation>
    <scope>NUCLEOTIDE SEQUENCE</scope>
    <source>
        <strain evidence="9">ChiHile30-977</strain>
    </source>
</reference>
<protein>
    <submittedName>
        <fullName evidence="9">Sugar ABC transporter permease</fullName>
    </submittedName>
</protein>
<evidence type="ECO:0000256" key="2">
    <source>
        <dbReference type="ARBA" id="ARBA00022448"/>
    </source>
</evidence>
<dbReference type="CDD" id="cd06261">
    <property type="entry name" value="TM_PBP2"/>
    <property type="match status" value="1"/>
</dbReference>
<keyword evidence="2 7" id="KW-0813">Transport</keyword>
<feature type="transmembrane region" description="Helical" evidence="7">
    <location>
        <begin position="12"/>
        <end position="34"/>
    </location>
</feature>
<dbReference type="Gene3D" id="1.10.3720.10">
    <property type="entry name" value="MetI-like"/>
    <property type="match status" value="1"/>
</dbReference>
<dbReference type="SUPFAM" id="SSF160964">
    <property type="entry name" value="MalF N-terminal region-like"/>
    <property type="match status" value="1"/>
</dbReference>
<dbReference type="InterPro" id="IPR035906">
    <property type="entry name" value="MetI-like_sf"/>
</dbReference>
<feature type="domain" description="ABC transmembrane type-1" evidence="8">
    <location>
        <begin position="77"/>
        <end position="285"/>
    </location>
</feature>
<dbReference type="PROSITE" id="PS50928">
    <property type="entry name" value="ABC_TM1"/>
    <property type="match status" value="1"/>
</dbReference>
<name>A0A9D0YX18_9FIRM</name>
<gene>
    <name evidence="9" type="ORF">IAA66_08795</name>
</gene>
<evidence type="ECO:0000313" key="10">
    <source>
        <dbReference type="Proteomes" id="UP000886819"/>
    </source>
</evidence>